<accession>A0A0S2HVQ7</accession>
<dbReference type="InterPro" id="IPR000757">
    <property type="entry name" value="Beta-glucanase-like"/>
</dbReference>
<dbReference type="Proteomes" id="UP000064893">
    <property type="component" value="Chromosome"/>
</dbReference>
<dbReference type="RefSeq" id="WP_057951695.1">
    <property type="nucleotide sequence ID" value="NZ_CP013118.1"/>
</dbReference>
<dbReference type="PROSITE" id="PS51762">
    <property type="entry name" value="GH16_2"/>
    <property type="match status" value="1"/>
</dbReference>
<reference evidence="3 4" key="1">
    <citation type="submission" date="2015-11" db="EMBL/GenBank/DDBJ databases">
        <title>Description and complete genome sequence of a novel strain predominating in hypersaline microbial mats and representing a new family of the Bacteriodetes phylum.</title>
        <authorList>
            <person name="Spring S."/>
            <person name="Bunk B."/>
            <person name="Sproer C."/>
            <person name="Klenk H.-P."/>
        </authorList>
    </citation>
    <scope>NUCLEOTIDE SEQUENCE [LARGE SCALE GENOMIC DNA]</scope>
    <source>
        <strain evidence="3 4">L21-Spi-D4</strain>
    </source>
</reference>
<dbReference type="GO" id="GO:0004553">
    <property type="term" value="F:hydrolase activity, hydrolyzing O-glycosyl compounds"/>
    <property type="evidence" value="ECO:0007669"/>
    <property type="project" value="InterPro"/>
</dbReference>
<evidence type="ECO:0000256" key="1">
    <source>
        <dbReference type="ARBA" id="ARBA00006865"/>
    </source>
</evidence>
<dbReference type="SUPFAM" id="SSF49899">
    <property type="entry name" value="Concanavalin A-like lectins/glucanases"/>
    <property type="match status" value="1"/>
</dbReference>
<dbReference type="OrthoDB" id="9809583at2"/>
<comment type="similarity">
    <text evidence="1">Belongs to the glycosyl hydrolase 16 family.</text>
</comment>
<evidence type="ECO:0000313" key="4">
    <source>
        <dbReference type="Proteomes" id="UP000064893"/>
    </source>
</evidence>
<organism evidence="3 4">
    <name type="scientific">Salinivirga cyanobacteriivorans</name>
    <dbReference type="NCBI Taxonomy" id="1307839"/>
    <lineage>
        <taxon>Bacteria</taxon>
        <taxon>Pseudomonadati</taxon>
        <taxon>Bacteroidota</taxon>
        <taxon>Bacteroidia</taxon>
        <taxon>Bacteroidales</taxon>
        <taxon>Salinivirgaceae</taxon>
        <taxon>Salinivirga</taxon>
    </lineage>
</organism>
<keyword evidence="4" id="KW-1185">Reference proteome</keyword>
<protein>
    <recommendedName>
        <fullName evidence="2">GH16 domain-containing protein</fullName>
    </recommendedName>
</protein>
<feature type="domain" description="GH16" evidence="2">
    <location>
        <begin position="368"/>
        <end position="618"/>
    </location>
</feature>
<evidence type="ECO:0000259" key="2">
    <source>
        <dbReference type="PROSITE" id="PS51762"/>
    </source>
</evidence>
<dbReference type="KEGG" id="blq:L21SP5_00436"/>
<sequence>MANLWFKNILGQIPATEKLESSRNQLIEEQKRHQEIAQSDLLKEYEELKAYIESDEFQQKKKEIEAIKFAGSEEEKLINEFTSLKKDKSIQLYFKTLESNELKRFEEIQKSEKLERYNEIKETVESGQIEELKKQMDADHKAEKEKAKRFKTLKKHPDLKKYFKLINSPGFKTYQDLKESEKLNNFYSLKEAVEGFDYNKINKENESEYSEQFDQRKRYQGLQKDGELKVYFKFVNAGHPEFIDQTSSGELMNEYEALEIYLQSDEYQDKLKETDFKTSDLYKLQQEYKQLQKDPDIKFYHKFEQSKAYKNYIAVKESDKLKRYYELKEQTEDPAFRDKVEYLKDDKKFEKTEEYKSLAKFKELEQNDDLKWYFKVTQEDRFKDLRKWETIFSEDFNDTQLNKEVWSPIVFAGMMTFNDNYVTKGEKQFFTKGENLHIDHSALNIETKKEHTKGKSWSKKHGFMEEEFDFTSGTLNTAQAFRFNQGKIEAKVSLQQPGNIVHGLSLKGEKITPHIDLLKTGKGSGYEVRYIPKEDQTHIISHKIKGINLNDKYFIHSLEWNDSELIWSLNNIEVARATHQLNGEELYISLASIVEKQPENLPANFSIDWIKVYKKQEAE</sequence>
<dbReference type="Gene3D" id="2.60.120.200">
    <property type="match status" value="1"/>
</dbReference>
<gene>
    <name evidence="3" type="ORF">L21SP5_00436</name>
</gene>
<dbReference type="AlphaFoldDB" id="A0A0S2HVQ7"/>
<dbReference type="GO" id="GO:0005975">
    <property type="term" value="P:carbohydrate metabolic process"/>
    <property type="evidence" value="ECO:0007669"/>
    <property type="project" value="InterPro"/>
</dbReference>
<proteinExistence type="inferred from homology"/>
<dbReference type="InterPro" id="IPR013320">
    <property type="entry name" value="ConA-like_dom_sf"/>
</dbReference>
<name>A0A0S2HVQ7_9BACT</name>
<evidence type="ECO:0000313" key="3">
    <source>
        <dbReference type="EMBL" id="ALO14115.1"/>
    </source>
</evidence>
<dbReference type="EMBL" id="CP013118">
    <property type="protein sequence ID" value="ALO14115.1"/>
    <property type="molecule type" value="Genomic_DNA"/>
</dbReference>
<dbReference type="STRING" id="1307839.L21SP5_00436"/>